<dbReference type="EMBL" id="JANJYJ010000005">
    <property type="protein sequence ID" value="KAK3210815.1"/>
    <property type="molecule type" value="Genomic_DNA"/>
</dbReference>
<protein>
    <submittedName>
        <fullName evidence="1">Uncharacterized protein</fullName>
    </submittedName>
</protein>
<evidence type="ECO:0000313" key="1">
    <source>
        <dbReference type="EMBL" id="KAK3210815.1"/>
    </source>
</evidence>
<organism evidence="1 2">
    <name type="scientific">Dipteronia sinensis</name>
    <dbReference type="NCBI Taxonomy" id="43782"/>
    <lineage>
        <taxon>Eukaryota</taxon>
        <taxon>Viridiplantae</taxon>
        <taxon>Streptophyta</taxon>
        <taxon>Embryophyta</taxon>
        <taxon>Tracheophyta</taxon>
        <taxon>Spermatophyta</taxon>
        <taxon>Magnoliopsida</taxon>
        <taxon>eudicotyledons</taxon>
        <taxon>Gunneridae</taxon>
        <taxon>Pentapetalae</taxon>
        <taxon>rosids</taxon>
        <taxon>malvids</taxon>
        <taxon>Sapindales</taxon>
        <taxon>Sapindaceae</taxon>
        <taxon>Hippocastanoideae</taxon>
        <taxon>Acereae</taxon>
        <taxon>Dipteronia</taxon>
    </lineage>
</organism>
<gene>
    <name evidence="1" type="ORF">Dsin_015521</name>
</gene>
<proteinExistence type="predicted"/>
<evidence type="ECO:0000313" key="2">
    <source>
        <dbReference type="Proteomes" id="UP001281410"/>
    </source>
</evidence>
<keyword evidence="2" id="KW-1185">Reference proteome</keyword>
<comment type="caution">
    <text evidence="1">The sequence shown here is derived from an EMBL/GenBank/DDBJ whole genome shotgun (WGS) entry which is preliminary data.</text>
</comment>
<dbReference type="Proteomes" id="UP001281410">
    <property type="component" value="Unassembled WGS sequence"/>
</dbReference>
<name>A0AAE0E541_9ROSI</name>
<reference evidence="1" key="1">
    <citation type="journal article" date="2023" name="Plant J.">
        <title>Genome sequences and population genomics provide insights into the demographic history, inbreeding, and mutation load of two 'living fossil' tree species of Dipteronia.</title>
        <authorList>
            <person name="Feng Y."/>
            <person name="Comes H.P."/>
            <person name="Chen J."/>
            <person name="Zhu S."/>
            <person name="Lu R."/>
            <person name="Zhang X."/>
            <person name="Li P."/>
            <person name="Qiu J."/>
            <person name="Olsen K.M."/>
            <person name="Qiu Y."/>
        </authorList>
    </citation>
    <scope>NUCLEOTIDE SEQUENCE</scope>
    <source>
        <strain evidence="1">NBL</strain>
    </source>
</reference>
<dbReference type="AlphaFoldDB" id="A0AAE0E541"/>
<sequence length="98" mass="11076">MNAKKVAKLCAALSLKEKEGPLLALQSNLSKDGEQRLSLRLVSKILSNKLVNRDTFVNLMPRIWRIREEVEYFPSHSEVWRTGVRSFKGGCGDSTKPC</sequence>
<accession>A0AAE0E541</accession>